<dbReference type="InterPro" id="IPR027476">
    <property type="entry name" value="DppA_N"/>
</dbReference>
<dbReference type="RefSeq" id="WP_184835329.1">
    <property type="nucleotide sequence ID" value="NZ_BAAAVN010000006.1"/>
</dbReference>
<dbReference type="AlphaFoldDB" id="A0A841DT92"/>
<evidence type="ECO:0000256" key="2">
    <source>
        <dbReference type="PIRSR" id="PIRSR015853-2"/>
    </source>
</evidence>
<keyword evidence="3" id="KW-0378">Hydrolase</keyword>
<dbReference type="GO" id="GO:0004177">
    <property type="term" value="F:aminopeptidase activity"/>
    <property type="evidence" value="ECO:0007669"/>
    <property type="project" value="UniProtKB-KW"/>
</dbReference>
<dbReference type="Proteomes" id="UP000558997">
    <property type="component" value="Unassembled WGS sequence"/>
</dbReference>
<dbReference type="Pfam" id="PF04951">
    <property type="entry name" value="Peptidase_M55"/>
    <property type="match status" value="1"/>
</dbReference>
<dbReference type="SUPFAM" id="SSF63992">
    <property type="entry name" value="Dipeptide transport protein"/>
    <property type="match status" value="1"/>
</dbReference>
<sequence length="275" mass="28592">MRVYISIDLEGVAGIADRRQVNRGTDDYEHSRTLMAGEANAVIAGAFDAGAEVVVVNDSHGDLCNLRPADLDDRAQLQIGSVKRPNGMTYGIDAGFDAAMFIGYHAMAGTAGAVLEHSFSSATVADLRVNGASWGETEFNAAIAGGAGVPVVLVSGDDAACGQAAAALPGVRTVAVKQGLGYRSMRSLSPAEARNVLTENAAAALRSPLPAAFAPEPPYELEIDFLTTSMTEYAAVVPGARRPRPRTVAATATSTEELNRYLASFLDLAVHGLGI</sequence>
<dbReference type="InterPro" id="IPR007035">
    <property type="entry name" value="Peptidase_M55"/>
</dbReference>
<dbReference type="EMBL" id="JACHNF010000001">
    <property type="protein sequence ID" value="MBB5979966.1"/>
    <property type="molecule type" value="Genomic_DNA"/>
</dbReference>
<proteinExistence type="predicted"/>
<organism evidence="3 4">
    <name type="scientific">Kribbella solani</name>
    <dbReference type="NCBI Taxonomy" id="236067"/>
    <lineage>
        <taxon>Bacteria</taxon>
        <taxon>Bacillati</taxon>
        <taxon>Actinomycetota</taxon>
        <taxon>Actinomycetes</taxon>
        <taxon>Propionibacteriales</taxon>
        <taxon>Kribbellaceae</taxon>
        <taxon>Kribbella</taxon>
    </lineage>
</organism>
<evidence type="ECO:0000256" key="1">
    <source>
        <dbReference type="PIRSR" id="PIRSR015853-1"/>
    </source>
</evidence>
<dbReference type="InterPro" id="IPR036177">
    <property type="entry name" value="Peptidase_M55_sf"/>
</dbReference>
<feature type="binding site" evidence="2">
    <location>
        <position position="10"/>
    </location>
    <ligand>
        <name>Zn(2+)</name>
        <dbReference type="ChEBI" id="CHEBI:29105"/>
        <label>1</label>
    </ligand>
</feature>
<accession>A0A841DT92</accession>
<keyword evidence="3" id="KW-0645">Protease</keyword>
<comment type="caution">
    <text evidence="3">The sequence shown here is derived from an EMBL/GenBank/DDBJ whole genome shotgun (WGS) entry which is preliminary data.</text>
</comment>
<feature type="binding site" evidence="2">
    <location>
        <position position="60"/>
    </location>
    <ligand>
        <name>Zn(2+)</name>
        <dbReference type="ChEBI" id="CHEBI:29105"/>
        <label>2</label>
    </ligand>
</feature>
<feature type="binding site" evidence="2">
    <location>
        <position position="105"/>
    </location>
    <ligand>
        <name>Zn(2+)</name>
        <dbReference type="ChEBI" id="CHEBI:29105"/>
        <label>2</label>
    </ligand>
</feature>
<keyword evidence="3" id="KW-0031">Aminopeptidase</keyword>
<dbReference type="CDD" id="cd08663">
    <property type="entry name" value="DAP_dppA_1"/>
    <property type="match status" value="1"/>
</dbReference>
<reference evidence="3 4" key="1">
    <citation type="submission" date="2020-08" db="EMBL/GenBank/DDBJ databases">
        <title>Sequencing the genomes of 1000 actinobacteria strains.</title>
        <authorList>
            <person name="Klenk H.-P."/>
        </authorList>
    </citation>
    <scope>NUCLEOTIDE SEQUENCE [LARGE SCALE GENOMIC DNA]</scope>
    <source>
        <strain evidence="3 4">DSM 17294</strain>
    </source>
</reference>
<evidence type="ECO:0000313" key="3">
    <source>
        <dbReference type="EMBL" id="MBB5979966.1"/>
    </source>
</evidence>
<dbReference type="Gene3D" id="3.40.50.10780">
    <property type="entry name" value="Dipeptide transport protein"/>
    <property type="match status" value="1"/>
</dbReference>
<feature type="binding site" evidence="2">
    <location>
        <position position="8"/>
    </location>
    <ligand>
        <name>Zn(2+)</name>
        <dbReference type="ChEBI" id="CHEBI:29105"/>
        <label>1</label>
    </ligand>
</feature>
<keyword evidence="4" id="KW-1185">Reference proteome</keyword>
<feature type="binding site" evidence="2">
    <location>
        <position position="8"/>
    </location>
    <ligand>
        <name>Zn(2+)</name>
        <dbReference type="ChEBI" id="CHEBI:29105"/>
        <label>2</label>
    </ligand>
</feature>
<name>A0A841DT92_9ACTN</name>
<protein>
    <submittedName>
        <fullName evidence="3">D-amino peptidase</fullName>
        <ecNumber evidence="3">3.4.11.-</ecNumber>
    </submittedName>
</protein>
<dbReference type="PIRSF" id="PIRSF015853">
    <property type="entry name" value="Pep_DppA"/>
    <property type="match status" value="1"/>
</dbReference>
<dbReference type="EC" id="3.4.11.-" evidence="3"/>
<dbReference type="GO" id="GO:0046872">
    <property type="term" value="F:metal ion binding"/>
    <property type="evidence" value="ECO:0007669"/>
    <property type="project" value="UniProtKB-KW"/>
</dbReference>
<feature type="binding site" evidence="2">
    <location>
        <position position="136"/>
    </location>
    <ligand>
        <name>Zn(2+)</name>
        <dbReference type="ChEBI" id="CHEBI:29105"/>
        <label>2</label>
    </ligand>
</feature>
<gene>
    <name evidence="3" type="ORF">HDA44_003307</name>
</gene>
<dbReference type="Gene3D" id="3.30.1360.130">
    <property type="entry name" value="Dipeptide transport protein"/>
    <property type="match status" value="1"/>
</dbReference>
<feature type="active site" description="Nucleophile" evidence="1">
    <location>
        <position position="117"/>
    </location>
</feature>
<evidence type="ECO:0000313" key="4">
    <source>
        <dbReference type="Proteomes" id="UP000558997"/>
    </source>
</evidence>
<keyword evidence="2" id="KW-0862">Zinc</keyword>
<keyword evidence="2" id="KW-0479">Metal-binding</keyword>